<gene>
    <name evidence="2" type="ORF">B296_00026675</name>
</gene>
<proteinExistence type="predicted"/>
<evidence type="ECO:0000313" key="2">
    <source>
        <dbReference type="EMBL" id="RRT52191.1"/>
    </source>
</evidence>
<reference evidence="2 3" key="1">
    <citation type="journal article" date="2014" name="Agronomy (Basel)">
        <title>A Draft Genome Sequence for Ensete ventricosum, the Drought-Tolerant Tree Against Hunger.</title>
        <authorList>
            <person name="Harrison J."/>
            <person name="Moore K.A."/>
            <person name="Paszkiewicz K."/>
            <person name="Jones T."/>
            <person name="Grant M."/>
            <person name="Ambacheew D."/>
            <person name="Muzemil S."/>
            <person name="Studholme D.J."/>
        </authorList>
    </citation>
    <scope>NUCLEOTIDE SEQUENCE [LARGE SCALE GENOMIC DNA]</scope>
</reference>
<comment type="caution">
    <text evidence="2">The sequence shown here is derived from an EMBL/GenBank/DDBJ whole genome shotgun (WGS) entry which is preliminary data.</text>
</comment>
<dbReference type="Proteomes" id="UP000287651">
    <property type="component" value="Unassembled WGS sequence"/>
</dbReference>
<sequence length="163" mass="17676">MTLMCHSTSPFGQSDGSRDFLMYRSPFSRIWRKISIRVELSETLGGRGMVCSLLSILLLKSPEGGPREGSPQGASDLRISPPLKSRRQRTGWPSAASPVQESVESEESVSRYEKLWVDALGAGSGCLIASPMGSLLDFGEKWGRLSAERVVNGGSFGRDVVLV</sequence>
<name>A0A426YKA5_ENSVE</name>
<protein>
    <submittedName>
        <fullName evidence="2">Uncharacterized protein</fullName>
    </submittedName>
</protein>
<dbReference type="AlphaFoldDB" id="A0A426YKA5"/>
<dbReference type="EMBL" id="AMZH03011807">
    <property type="protein sequence ID" value="RRT52191.1"/>
    <property type="molecule type" value="Genomic_DNA"/>
</dbReference>
<accession>A0A426YKA5</accession>
<organism evidence="2 3">
    <name type="scientific">Ensete ventricosum</name>
    <name type="common">Abyssinian banana</name>
    <name type="synonym">Musa ensete</name>
    <dbReference type="NCBI Taxonomy" id="4639"/>
    <lineage>
        <taxon>Eukaryota</taxon>
        <taxon>Viridiplantae</taxon>
        <taxon>Streptophyta</taxon>
        <taxon>Embryophyta</taxon>
        <taxon>Tracheophyta</taxon>
        <taxon>Spermatophyta</taxon>
        <taxon>Magnoliopsida</taxon>
        <taxon>Liliopsida</taxon>
        <taxon>Zingiberales</taxon>
        <taxon>Musaceae</taxon>
        <taxon>Ensete</taxon>
    </lineage>
</organism>
<feature type="region of interest" description="Disordered" evidence="1">
    <location>
        <begin position="63"/>
        <end position="103"/>
    </location>
</feature>
<evidence type="ECO:0000256" key="1">
    <source>
        <dbReference type="SAM" id="MobiDB-lite"/>
    </source>
</evidence>
<evidence type="ECO:0000313" key="3">
    <source>
        <dbReference type="Proteomes" id="UP000287651"/>
    </source>
</evidence>